<feature type="region of interest" description="Disordered" evidence="1">
    <location>
        <begin position="1"/>
        <end position="22"/>
    </location>
</feature>
<feature type="region of interest" description="Disordered" evidence="1">
    <location>
        <begin position="47"/>
        <end position="114"/>
    </location>
</feature>
<gene>
    <name evidence="2" type="ORF">Air01nite_19420</name>
</gene>
<feature type="compositionally biased region" description="Polar residues" evidence="1">
    <location>
        <begin position="1"/>
        <end position="10"/>
    </location>
</feature>
<keyword evidence="3" id="KW-1185">Reference proteome</keyword>
<accession>A0ABQ4BZ87</accession>
<evidence type="ECO:0008006" key="4">
    <source>
        <dbReference type="Google" id="ProtNLM"/>
    </source>
</evidence>
<evidence type="ECO:0000256" key="1">
    <source>
        <dbReference type="SAM" id="MobiDB-lite"/>
    </source>
</evidence>
<dbReference type="Proteomes" id="UP000624325">
    <property type="component" value="Unassembled WGS sequence"/>
</dbReference>
<name>A0ABQ4BZ87_9ACTN</name>
<dbReference type="RefSeq" id="WP_203701651.1">
    <property type="nucleotide sequence ID" value="NZ_BAAALU010000001.1"/>
</dbReference>
<reference evidence="2 3" key="1">
    <citation type="submission" date="2021-01" db="EMBL/GenBank/DDBJ databases">
        <title>Whole genome shotgun sequence of Asanoa iriomotensis NBRC 100142.</title>
        <authorList>
            <person name="Komaki H."/>
            <person name="Tamura T."/>
        </authorList>
    </citation>
    <scope>NUCLEOTIDE SEQUENCE [LARGE SCALE GENOMIC DNA]</scope>
    <source>
        <strain evidence="2 3">NBRC 100142</strain>
    </source>
</reference>
<sequence length="247" mass="26520">MHEVSESPQEWQGDAVDDPLPTVHRRVMLTDLPESGLADIARRLKLALPEPDPARPETVRTLALDLDPASEFERGRTPAIERGSQPAGERGPEPEGVAEPEYATAPPAGAEPESAAEAAVELELATEPHPRLDETRPALAALPAADIEELASGLLARVVGGPSHGQPAATDELYRHLSLANVQRIDAFVYRVEVGRPVVVVRPSTAPEGTRTLHRVVRAADVWIGVPTATILNPPTDLHEAVYYALD</sequence>
<protein>
    <recommendedName>
        <fullName evidence="4">Type II secretion system protein GspE N-terminal domain-containing protein</fullName>
    </recommendedName>
</protein>
<dbReference type="EMBL" id="BONC01000010">
    <property type="protein sequence ID" value="GIF55847.1"/>
    <property type="molecule type" value="Genomic_DNA"/>
</dbReference>
<proteinExistence type="predicted"/>
<comment type="caution">
    <text evidence="2">The sequence shown here is derived from an EMBL/GenBank/DDBJ whole genome shotgun (WGS) entry which is preliminary data.</text>
</comment>
<feature type="compositionally biased region" description="Low complexity" evidence="1">
    <location>
        <begin position="99"/>
        <end position="114"/>
    </location>
</feature>
<evidence type="ECO:0000313" key="3">
    <source>
        <dbReference type="Proteomes" id="UP000624325"/>
    </source>
</evidence>
<evidence type="ECO:0000313" key="2">
    <source>
        <dbReference type="EMBL" id="GIF55847.1"/>
    </source>
</evidence>
<organism evidence="2 3">
    <name type="scientific">Asanoa iriomotensis</name>
    <dbReference type="NCBI Taxonomy" id="234613"/>
    <lineage>
        <taxon>Bacteria</taxon>
        <taxon>Bacillati</taxon>
        <taxon>Actinomycetota</taxon>
        <taxon>Actinomycetes</taxon>
        <taxon>Micromonosporales</taxon>
        <taxon>Micromonosporaceae</taxon>
        <taxon>Asanoa</taxon>
    </lineage>
</organism>